<evidence type="ECO:0000313" key="2">
    <source>
        <dbReference type="EMBL" id="SCL84429.1"/>
    </source>
</evidence>
<keyword evidence="1" id="KW-0472">Membrane</keyword>
<dbReference type="EMBL" id="FMIM01000094">
    <property type="protein sequence ID" value="SCL84429.1"/>
    <property type="molecule type" value="Genomic_DNA"/>
</dbReference>
<proteinExistence type="predicted"/>
<keyword evidence="1" id="KW-0812">Transmembrane</keyword>
<name>A0A1D3L7P1_PLACU</name>
<dbReference type="Pfam" id="PF06022">
    <property type="entry name" value="Cir_Bir_Yir"/>
    <property type="match status" value="1"/>
</dbReference>
<gene>
    <name evidence="2" type="ORF">PCHCB_000503900</name>
</gene>
<dbReference type="InterPro" id="IPR006477">
    <property type="entry name" value="Yir_bir_cir"/>
</dbReference>
<accession>A0A1D3L7P1</accession>
<keyword evidence="1" id="KW-1133">Transmembrane helix</keyword>
<dbReference type="NCBIfam" id="TIGR01590">
    <property type="entry name" value="yir-bir-cir_Pla"/>
    <property type="match status" value="1"/>
</dbReference>
<protein>
    <submittedName>
        <fullName evidence="2">Plasmodium variant antigen protein Cir/Yir/Bir, putative</fullName>
    </submittedName>
</protein>
<reference evidence="2 3" key="1">
    <citation type="submission" date="2016-08" db="EMBL/GenBank/DDBJ databases">
        <authorList>
            <consortium name="Pathogen Informatics"/>
        </authorList>
    </citation>
    <scope>NUCLEOTIDE SEQUENCE [LARGE SCALE GENOMIC DNA]</scope>
    <source>
        <strain evidence="2 3">CB</strain>
    </source>
</reference>
<feature type="transmembrane region" description="Helical" evidence="1">
    <location>
        <begin position="258"/>
        <end position="277"/>
    </location>
</feature>
<dbReference type="AlphaFoldDB" id="A0A1D3L7P1"/>
<dbReference type="Proteomes" id="UP000195489">
    <property type="component" value="Unassembled WGS sequence"/>
</dbReference>
<evidence type="ECO:0000256" key="1">
    <source>
        <dbReference type="SAM" id="Phobius"/>
    </source>
</evidence>
<organism evidence="2 3">
    <name type="scientific">Plasmodium chabaudi chabaudi</name>
    <dbReference type="NCBI Taxonomy" id="31271"/>
    <lineage>
        <taxon>Eukaryota</taxon>
        <taxon>Sar</taxon>
        <taxon>Alveolata</taxon>
        <taxon>Apicomplexa</taxon>
        <taxon>Aconoidasida</taxon>
        <taxon>Haemosporida</taxon>
        <taxon>Plasmodiidae</taxon>
        <taxon>Plasmodium</taxon>
        <taxon>Plasmodium (Vinckeia)</taxon>
    </lineage>
</organism>
<evidence type="ECO:0000313" key="3">
    <source>
        <dbReference type="Proteomes" id="UP000195489"/>
    </source>
</evidence>
<sequence>MPNPSYNIEDVCEAINKFDKKISMKVDNSMAVIEFDNIQNEYCIDENGQDKCLFYEVFVNSYFIKLLNYFMKVDLKHNKNAEYAILWLCHKLYKNSKNGISNLNDFHSNYVKGNEKYIEKISGTEAYNSCKDIINKKIYLKTIDIKEMSKIYEVLKSLCKLYTECDEKKPKYTNCFQDAQDFVKKFENLNQDSSITGNNSYIEILSSLSTDYNNFKSYCGGKCNCCNEIPTLSEIKTSQSSVHGSKATSSSSLIGSKLIPVLSIFAISIFLGIAYKYSLFRFDKRLHGQCLRGKIKKIKKKMNINI</sequence>